<dbReference type="PIRSF" id="PIRSF006386">
    <property type="entry name" value="HCCAis_GSTk"/>
    <property type="match status" value="1"/>
</dbReference>
<dbReference type="InterPro" id="IPR036249">
    <property type="entry name" value="Thioredoxin-like_sf"/>
</dbReference>
<dbReference type="AlphaFoldDB" id="A0A6C1KRB1"/>
<reference evidence="4 5" key="1">
    <citation type="submission" date="2019-05" db="EMBL/GenBank/DDBJ databases">
        <authorList>
            <person name="Zhou X."/>
        </authorList>
    </citation>
    <scope>NUCLEOTIDE SEQUENCE [LARGE SCALE GENOMIC DNA]</scope>
    <source>
        <strain evidence="4 5">DSM 432</strain>
    </source>
</reference>
<dbReference type="GO" id="GO:0004602">
    <property type="term" value="F:glutathione peroxidase activity"/>
    <property type="evidence" value="ECO:0007669"/>
    <property type="project" value="TreeGrafter"/>
</dbReference>
<dbReference type="GO" id="GO:1901170">
    <property type="term" value="P:naphthalene catabolic process"/>
    <property type="evidence" value="ECO:0007669"/>
    <property type="project" value="InterPro"/>
</dbReference>
<comment type="caution">
    <text evidence="4">The sequence shown here is derived from an EMBL/GenBank/DDBJ whole genome shotgun (WGS) entry which is preliminary data.</text>
</comment>
<sequence length="209" mass="23310">MASGTLDFYYEFASPYSYLAAARITALAELADVQVVWKPFLLGPIFAGQGYTTSPFNTYPLKGAHMWRDLDRLAVLARLPPVTRPDPFPANGLLAARLAVYLNDACRPSFTRAVFFAEFAQGRDISDRETLRQILAGLGHFYGDVVAEAEQQENKDRLRHQTEEAKHRGIFGAPSFVTADRELFWGNDRLEMALDHARSLARGSLAKGK</sequence>
<comment type="catalytic activity">
    <reaction evidence="1">
        <text>2-hydroxychromene-2-carboxylate = (3E)-4-(2-hydroxyphenyl)-2-oxobut-3-enoate</text>
        <dbReference type="Rhea" id="RHEA:27401"/>
        <dbReference type="ChEBI" id="CHEBI:59350"/>
        <dbReference type="ChEBI" id="CHEBI:59353"/>
        <dbReference type="EC" id="5.99.1.4"/>
    </reaction>
</comment>
<dbReference type="Proteomes" id="UP000305131">
    <property type="component" value="Unassembled WGS sequence"/>
</dbReference>
<keyword evidence="1 4" id="KW-0413">Isomerase</keyword>
<evidence type="ECO:0000259" key="3">
    <source>
        <dbReference type="Pfam" id="PF01323"/>
    </source>
</evidence>
<comment type="similarity">
    <text evidence="1">Belongs to the GST superfamily. NadH family.</text>
</comment>
<name>A0A6C1KRB1_XANAU</name>
<dbReference type="InterPro" id="IPR001853">
    <property type="entry name" value="DSBA-like_thioredoxin_dom"/>
</dbReference>
<proteinExistence type="inferred from homology"/>
<dbReference type="InterPro" id="IPR044087">
    <property type="entry name" value="NahD-like"/>
</dbReference>
<dbReference type="RefSeq" id="WP_138401501.1">
    <property type="nucleotide sequence ID" value="NZ_JBAFVI010000007.1"/>
</dbReference>
<gene>
    <name evidence="4" type="ORF">FBQ73_21385</name>
</gene>
<feature type="domain" description="DSBA-like thioredoxin" evidence="3">
    <location>
        <begin position="5"/>
        <end position="195"/>
    </location>
</feature>
<dbReference type="GeneID" id="95776011"/>
<dbReference type="GO" id="GO:0018845">
    <property type="term" value="F:2-hydroxychromene-2-carboxylate isomerase activity"/>
    <property type="evidence" value="ECO:0007669"/>
    <property type="project" value="UniProtKB-UniRule"/>
</dbReference>
<dbReference type="GO" id="GO:0006749">
    <property type="term" value="P:glutathione metabolic process"/>
    <property type="evidence" value="ECO:0007669"/>
    <property type="project" value="TreeGrafter"/>
</dbReference>
<evidence type="ECO:0000313" key="5">
    <source>
        <dbReference type="Proteomes" id="UP000305131"/>
    </source>
</evidence>
<dbReference type="GO" id="GO:0004364">
    <property type="term" value="F:glutathione transferase activity"/>
    <property type="evidence" value="ECO:0007669"/>
    <property type="project" value="TreeGrafter"/>
</dbReference>
<dbReference type="SUPFAM" id="SSF52833">
    <property type="entry name" value="Thioredoxin-like"/>
    <property type="match status" value="1"/>
</dbReference>
<accession>A0A6C1KRB1</accession>
<evidence type="ECO:0000313" key="4">
    <source>
        <dbReference type="EMBL" id="TLX40993.1"/>
    </source>
</evidence>
<dbReference type="CDD" id="cd03022">
    <property type="entry name" value="DsbA_HCCA_Iso"/>
    <property type="match status" value="1"/>
</dbReference>
<evidence type="ECO:0000256" key="2">
    <source>
        <dbReference type="PIRSR" id="PIRSR006386-1"/>
    </source>
</evidence>
<protein>
    <recommendedName>
        <fullName evidence="1">2-hydroxychromene-2-carboxylate isomerase</fullName>
        <ecNumber evidence="1">5.99.1.4</ecNumber>
    </recommendedName>
</protein>
<dbReference type="InterPro" id="IPR014440">
    <property type="entry name" value="HCCAis_GSTk"/>
</dbReference>
<dbReference type="OrthoDB" id="5244108at2"/>
<dbReference type="Pfam" id="PF01323">
    <property type="entry name" value="DSBA"/>
    <property type="match status" value="1"/>
</dbReference>
<evidence type="ECO:0000256" key="1">
    <source>
        <dbReference type="PIRNR" id="PIRNR006386"/>
    </source>
</evidence>
<dbReference type="InterPro" id="IPR051924">
    <property type="entry name" value="GST_Kappa/NadH"/>
</dbReference>
<dbReference type="EC" id="5.99.1.4" evidence="1"/>
<feature type="active site" description="Nucleophile" evidence="2">
    <location>
        <position position="14"/>
    </location>
</feature>
<organism evidence="4 5">
    <name type="scientific">Xanthobacter autotrophicus</name>
    <dbReference type="NCBI Taxonomy" id="280"/>
    <lineage>
        <taxon>Bacteria</taxon>
        <taxon>Pseudomonadati</taxon>
        <taxon>Pseudomonadota</taxon>
        <taxon>Alphaproteobacteria</taxon>
        <taxon>Hyphomicrobiales</taxon>
        <taxon>Xanthobacteraceae</taxon>
        <taxon>Xanthobacter</taxon>
    </lineage>
</organism>
<dbReference type="PANTHER" id="PTHR42943:SF2">
    <property type="entry name" value="GLUTATHIONE S-TRANSFERASE KAPPA 1"/>
    <property type="match status" value="1"/>
</dbReference>
<dbReference type="PANTHER" id="PTHR42943">
    <property type="entry name" value="GLUTATHIONE S-TRANSFERASE KAPPA"/>
    <property type="match status" value="1"/>
</dbReference>
<dbReference type="Gene3D" id="3.40.30.10">
    <property type="entry name" value="Glutaredoxin"/>
    <property type="match status" value="1"/>
</dbReference>
<dbReference type="EMBL" id="VAUP01000041">
    <property type="protein sequence ID" value="TLX40993.1"/>
    <property type="molecule type" value="Genomic_DNA"/>
</dbReference>